<dbReference type="EMBL" id="CP046904">
    <property type="protein sequence ID" value="QGZ38624.1"/>
    <property type="molecule type" value="Genomic_DNA"/>
</dbReference>
<feature type="domain" description="DUF4440" evidence="1">
    <location>
        <begin position="124"/>
        <end position="242"/>
    </location>
</feature>
<proteinExistence type="predicted"/>
<dbReference type="Pfam" id="PF14534">
    <property type="entry name" value="DUF4440"/>
    <property type="match status" value="1"/>
</dbReference>
<organism evidence="2 3">
    <name type="scientific">Pseudoduganella flava</name>
    <dbReference type="NCBI Taxonomy" id="871742"/>
    <lineage>
        <taxon>Bacteria</taxon>
        <taxon>Pseudomonadati</taxon>
        <taxon>Pseudomonadota</taxon>
        <taxon>Betaproteobacteria</taxon>
        <taxon>Burkholderiales</taxon>
        <taxon>Oxalobacteraceae</taxon>
        <taxon>Telluria group</taxon>
        <taxon>Pseudoduganella</taxon>
    </lineage>
</organism>
<dbReference type="InterPro" id="IPR032710">
    <property type="entry name" value="NTF2-like_dom_sf"/>
</dbReference>
<evidence type="ECO:0000313" key="2">
    <source>
        <dbReference type="EMBL" id="QGZ38624.1"/>
    </source>
</evidence>
<evidence type="ECO:0000313" key="3">
    <source>
        <dbReference type="Proteomes" id="UP000437862"/>
    </source>
</evidence>
<protein>
    <submittedName>
        <fullName evidence="2">DUF4440 domain-containing protein</fullName>
    </submittedName>
</protein>
<evidence type="ECO:0000259" key="1">
    <source>
        <dbReference type="Pfam" id="PF14534"/>
    </source>
</evidence>
<sequence>MRGGWSGSGDGASFAAVGMSSSSGRMFGRSGREVIVGSVVRWRIITPFVRHFNKCRNEFDQLRSAGAHEIDATARASMARLQIPSTNFRNTMFNLRQSSAIFLLAAPLYAFAQSDEALLAEAKAADEAYWKAYNSCDFAALDALTAEDVEFYHDIGGVTNGRAALTASVRKNICGDPNLAIRRVAADKEVRMFPLRRGAQLYGVLVTGRHEFTHARSGAPAAKMGEARFTTLWLRKDNRWQMERVMSYDHQALAQANTSQAITLSDAQLDSYTGSYAAKMQPVFVFKRIEGALSVDVGGRPVTLYPKSPTTFFLKERDIEVEFKPAADGKSSGFVVRENGRQVDEGKRL</sequence>
<keyword evidence="3" id="KW-1185">Reference proteome</keyword>
<dbReference type="Proteomes" id="UP000437862">
    <property type="component" value="Chromosome"/>
</dbReference>
<dbReference type="InterPro" id="IPR027843">
    <property type="entry name" value="DUF4440"/>
</dbReference>
<accession>A0ABX6FM08</accession>
<reference evidence="2 3" key="1">
    <citation type="submission" date="2019-12" db="EMBL/GenBank/DDBJ databases">
        <title>Draft Genome Sequences of Six Type Strains of the Genus Massilia.</title>
        <authorList>
            <person name="Miess H."/>
            <person name="Frediansyah A."/>
            <person name="Goeker M."/>
            <person name="Gross H."/>
        </authorList>
    </citation>
    <scope>NUCLEOTIDE SEQUENCE [LARGE SCALE GENOMIC DNA]</scope>
    <source>
        <strain evidence="2 3">DSM 26639</strain>
    </source>
</reference>
<dbReference type="Gene3D" id="3.10.450.50">
    <property type="match status" value="1"/>
</dbReference>
<name>A0ABX6FM08_9BURK</name>
<gene>
    <name evidence="2" type="ORF">GO485_05850</name>
</gene>
<dbReference type="SUPFAM" id="SSF54427">
    <property type="entry name" value="NTF2-like"/>
    <property type="match status" value="1"/>
</dbReference>